<gene>
    <name evidence="3" type="ORF">O1G21_22490</name>
</gene>
<evidence type="ECO:0000256" key="1">
    <source>
        <dbReference type="SAM" id="MobiDB-lite"/>
    </source>
</evidence>
<accession>A0ABY7Q6K2</accession>
<name>A0ABY7Q6K2_9ACTN</name>
<proteinExistence type="predicted"/>
<protein>
    <submittedName>
        <fullName evidence="3">Helix-turn-helix domain-containing protein</fullName>
    </submittedName>
</protein>
<dbReference type="EMBL" id="CP115450">
    <property type="protein sequence ID" value="WBP88330.1"/>
    <property type="molecule type" value="Genomic_DNA"/>
</dbReference>
<evidence type="ECO:0000313" key="3">
    <source>
        <dbReference type="EMBL" id="WBP88330.1"/>
    </source>
</evidence>
<feature type="compositionally biased region" description="Gly residues" evidence="1">
    <location>
        <begin position="178"/>
        <end position="187"/>
    </location>
</feature>
<organism evidence="3 4">
    <name type="scientific">Kitasatospora cathayae</name>
    <dbReference type="NCBI Taxonomy" id="3004092"/>
    <lineage>
        <taxon>Bacteria</taxon>
        <taxon>Bacillati</taxon>
        <taxon>Actinomycetota</taxon>
        <taxon>Actinomycetes</taxon>
        <taxon>Kitasatosporales</taxon>
        <taxon>Streptomycetaceae</taxon>
        <taxon>Kitasatospora</taxon>
    </lineage>
</organism>
<dbReference type="CDD" id="cd00090">
    <property type="entry name" value="HTH_ARSR"/>
    <property type="match status" value="1"/>
</dbReference>
<feature type="compositionally biased region" description="Low complexity" evidence="1">
    <location>
        <begin position="158"/>
        <end position="173"/>
    </location>
</feature>
<keyword evidence="4" id="KW-1185">Reference proteome</keyword>
<dbReference type="InterPro" id="IPR036390">
    <property type="entry name" value="WH_DNA-bd_sf"/>
</dbReference>
<reference evidence="4" key="1">
    <citation type="submission" date="2022-12" db="EMBL/GenBank/DDBJ databases">
        <authorList>
            <person name="Mo P."/>
        </authorList>
    </citation>
    <scope>NUCLEOTIDE SEQUENCE [LARGE SCALE GENOMIC DNA]</scope>
    <source>
        <strain evidence="4">HUAS 3-15</strain>
    </source>
</reference>
<dbReference type="SUPFAM" id="SSF46785">
    <property type="entry name" value="Winged helix' DNA-binding domain"/>
    <property type="match status" value="1"/>
</dbReference>
<sequence length="187" mass="19924">MRHAPVRVIGGQLGVDVAALKPLADPLRLAILGALKSAEDRPRTAKELAAELGEPQTKLYRHIEQLEKAGLILVAGTRLVSGTVESRYRVAQDSIRLAPEMFTTDSPARSGAYDAMLATLDRVRGDFRSQVADGRLGLRPVVGRFGHSVRPVRELRAADPPGAAGPAARPTAGDPRRAGGGSSEYCR</sequence>
<evidence type="ECO:0000259" key="2">
    <source>
        <dbReference type="SMART" id="SM00418"/>
    </source>
</evidence>
<feature type="domain" description="HTH arsR-type" evidence="2">
    <location>
        <begin position="18"/>
        <end position="100"/>
    </location>
</feature>
<dbReference type="InterPro" id="IPR001845">
    <property type="entry name" value="HTH_ArsR_DNA-bd_dom"/>
</dbReference>
<dbReference type="RefSeq" id="WP_270146419.1">
    <property type="nucleotide sequence ID" value="NZ_CP115450.1"/>
</dbReference>
<dbReference type="Gene3D" id="1.10.10.10">
    <property type="entry name" value="Winged helix-like DNA-binding domain superfamily/Winged helix DNA-binding domain"/>
    <property type="match status" value="1"/>
</dbReference>
<dbReference type="Pfam" id="PF12840">
    <property type="entry name" value="HTH_20"/>
    <property type="match status" value="1"/>
</dbReference>
<dbReference type="Proteomes" id="UP001212821">
    <property type="component" value="Chromosome"/>
</dbReference>
<dbReference type="InterPro" id="IPR036388">
    <property type="entry name" value="WH-like_DNA-bd_sf"/>
</dbReference>
<feature type="region of interest" description="Disordered" evidence="1">
    <location>
        <begin position="152"/>
        <end position="187"/>
    </location>
</feature>
<dbReference type="SMART" id="SM00418">
    <property type="entry name" value="HTH_ARSR"/>
    <property type="match status" value="1"/>
</dbReference>
<dbReference type="InterPro" id="IPR011991">
    <property type="entry name" value="ArsR-like_HTH"/>
</dbReference>
<evidence type="ECO:0000313" key="4">
    <source>
        <dbReference type="Proteomes" id="UP001212821"/>
    </source>
</evidence>